<dbReference type="RefSeq" id="WP_091841546.1">
    <property type="nucleotide sequence ID" value="NZ_FOAN01000011.1"/>
</dbReference>
<dbReference type="SUPFAM" id="SSF51658">
    <property type="entry name" value="Xylose isomerase-like"/>
    <property type="match status" value="1"/>
</dbReference>
<feature type="domain" description="Xylose isomerase-like TIM barrel" evidence="1">
    <location>
        <begin position="24"/>
        <end position="252"/>
    </location>
</feature>
<dbReference type="InterPro" id="IPR050312">
    <property type="entry name" value="IolE/XylAMocC-like"/>
</dbReference>
<dbReference type="OrthoDB" id="9801426at2"/>
<proteinExistence type="predicted"/>
<evidence type="ECO:0000313" key="3">
    <source>
        <dbReference type="Proteomes" id="UP000199664"/>
    </source>
</evidence>
<keyword evidence="3" id="KW-1185">Reference proteome</keyword>
<dbReference type="STRING" id="1036779.SAMN04515666_11184"/>
<dbReference type="Pfam" id="PF01261">
    <property type="entry name" value="AP_endonuc_2"/>
    <property type="match status" value="1"/>
</dbReference>
<gene>
    <name evidence="2" type="ORF">SAMN04515666_11184</name>
</gene>
<organism evidence="2 3">
    <name type="scientific">Bosea lupini</name>
    <dbReference type="NCBI Taxonomy" id="1036779"/>
    <lineage>
        <taxon>Bacteria</taxon>
        <taxon>Pseudomonadati</taxon>
        <taxon>Pseudomonadota</taxon>
        <taxon>Alphaproteobacteria</taxon>
        <taxon>Hyphomicrobiales</taxon>
        <taxon>Boseaceae</taxon>
        <taxon>Bosea</taxon>
    </lineage>
</organism>
<sequence>MVQIGFNLLTVGGFIDEAHLPLCERIRDIGYDGVEIPVFEGDVGHYERLGHRLDAVGLKRTIVTIVAEDSNPLSPDAAIRRKARERHRWAVDCAAALGASVIAGPYHSPVGVFTGEGPREDELAHLAEALHAMADEAGKAGIALSLEAINRFECYALNTMEAASALKAEVAHPNFGYMYDTFHANIEERDPVGAYSRYAPEINHIHLSENDRGIVGRGHVPWAQTFRAIRATGYDGWLTVEAFGRALPSLAAATRVWRDLFPDLDTLLVESHDFIRRGWAEAAEPNKTGAA</sequence>
<evidence type="ECO:0000259" key="1">
    <source>
        <dbReference type="Pfam" id="PF01261"/>
    </source>
</evidence>
<reference evidence="3" key="1">
    <citation type="submission" date="2016-10" db="EMBL/GenBank/DDBJ databases">
        <authorList>
            <person name="Varghese N."/>
            <person name="Submissions S."/>
        </authorList>
    </citation>
    <scope>NUCLEOTIDE SEQUENCE [LARGE SCALE GENOMIC DNA]</scope>
    <source>
        <strain evidence="3">LMG 26383,CCUG 61248,R- 45681</strain>
    </source>
</reference>
<dbReference type="InterPro" id="IPR036237">
    <property type="entry name" value="Xyl_isomerase-like_sf"/>
</dbReference>
<evidence type="ECO:0000313" key="2">
    <source>
        <dbReference type="EMBL" id="SEM42410.1"/>
    </source>
</evidence>
<dbReference type="PANTHER" id="PTHR12110">
    <property type="entry name" value="HYDROXYPYRUVATE ISOMERASE"/>
    <property type="match status" value="1"/>
</dbReference>
<dbReference type="Proteomes" id="UP000199664">
    <property type="component" value="Unassembled WGS sequence"/>
</dbReference>
<protein>
    <submittedName>
        <fullName evidence="2">D-psicose/D-tagatose/L-ribulose 3-epimerase</fullName>
    </submittedName>
</protein>
<dbReference type="AlphaFoldDB" id="A0A1H7Y8E9"/>
<dbReference type="Gene3D" id="3.20.20.150">
    <property type="entry name" value="Divalent-metal-dependent TIM barrel enzymes"/>
    <property type="match status" value="1"/>
</dbReference>
<accession>A0A1H7Y8E9</accession>
<dbReference type="EMBL" id="FOAN01000011">
    <property type="protein sequence ID" value="SEM42410.1"/>
    <property type="molecule type" value="Genomic_DNA"/>
</dbReference>
<dbReference type="InterPro" id="IPR013022">
    <property type="entry name" value="Xyl_isomerase-like_TIM-brl"/>
</dbReference>
<name>A0A1H7Y8E9_9HYPH</name>